<feature type="region of interest" description="Disordered" evidence="1">
    <location>
        <begin position="1"/>
        <end position="33"/>
    </location>
</feature>
<dbReference type="AlphaFoldDB" id="A0AAE1FMB2"/>
<gene>
    <name evidence="2" type="ORF">Pcinc_018343</name>
</gene>
<dbReference type="Proteomes" id="UP001286313">
    <property type="component" value="Unassembled WGS sequence"/>
</dbReference>
<evidence type="ECO:0000313" key="2">
    <source>
        <dbReference type="EMBL" id="KAK3876897.1"/>
    </source>
</evidence>
<evidence type="ECO:0000313" key="3">
    <source>
        <dbReference type="Proteomes" id="UP001286313"/>
    </source>
</evidence>
<sequence length="93" mass="10842">MPSLNAALRVREGRKQEVDRRNRDDPQRRLSVPRPSHIKVEVLLCRVREYTGRVVGKGASISRLCNPTLKRSSQGRHHEARYATTQLEEWRPE</sequence>
<proteinExistence type="predicted"/>
<keyword evidence="3" id="KW-1185">Reference proteome</keyword>
<name>A0AAE1FMB2_PETCI</name>
<evidence type="ECO:0000256" key="1">
    <source>
        <dbReference type="SAM" id="MobiDB-lite"/>
    </source>
</evidence>
<reference evidence="2" key="1">
    <citation type="submission" date="2023-10" db="EMBL/GenBank/DDBJ databases">
        <title>Genome assemblies of two species of porcelain crab, Petrolisthes cinctipes and Petrolisthes manimaculis (Anomura: Porcellanidae).</title>
        <authorList>
            <person name="Angst P."/>
        </authorList>
    </citation>
    <scope>NUCLEOTIDE SEQUENCE</scope>
    <source>
        <strain evidence="2">PB745_01</strain>
        <tissue evidence="2">Gill</tissue>
    </source>
</reference>
<protein>
    <submittedName>
        <fullName evidence="2">Uncharacterized protein</fullName>
    </submittedName>
</protein>
<accession>A0AAE1FMB2</accession>
<comment type="caution">
    <text evidence="2">The sequence shown here is derived from an EMBL/GenBank/DDBJ whole genome shotgun (WGS) entry which is preliminary data.</text>
</comment>
<feature type="region of interest" description="Disordered" evidence="1">
    <location>
        <begin position="70"/>
        <end position="93"/>
    </location>
</feature>
<dbReference type="EMBL" id="JAWQEG010001758">
    <property type="protein sequence ID" value="KAK3876897.1"/>
    <property type="molecule type" value="Genomic_DNA"/>
</dbReference>
<organism evidence="2 3">
    <name type="scientific">Petrolisthes cinctipes</name>
    <name type="common">Flat porcelain crab</name>
    <dbReference type="NCBI Taxonomy" id="88211"/>
    <lineage>
        <taxon>Eukaryota</taxon>
        <taxon>Metazoa</taxon>
        <taxon>Ecdysozoa</taxon>
        <taxon>Arthropoda</taxon>
        <taxon>Crustacea</taxon>
        <taxon>Multicrustacea</taxon>
        <taxon>Malacostraca</taxon>
        <taxon>Eumalacostraca</taxon>
        <taxon>Eucarida</taxon>
        <taxon>Decapoda</taxon>
        <taxon>Pleocyemata</taxon>
        <taxon>Anomura</taxon>
        <taxon>Galatheoidea</taxon>
        <taxon>Porcellanidae</taxon>
        <taxon>Petrolisthes</taxon>
    </lineage>
</organism>
<feature type="compositionally biased region" description="Basic and acidic residues" evidence="1">
    <location>
        <begin position="9"/>
        <end position="28"/>
    </location>
</feature>